<feature type="domain" description="GIY-YIG" evidence="2">
    <location>
        <begin position="8"/>
        <end position="85"/>
    </location>
</feature>
<dbReference type="CDD" id="cd10456">
    <property type="entry name" value="GIY-YIG_UPF0213"/>
    <property type="match status" value="1"/>
</dbReference>
<dbReference type="RefSeq" id="WP_006308615.1">
    <property type="nucleotide sequence ID" value="NZ_JH601133.1"/>
</dbReference>
<keyword evidence="4" id="KW-1185">Reference proteome</keyword>
<dbReference type="SUPFAM" id="SSF82771">
    <property type="entry name" value="GIY-YIG endonuclease"/>
    <property type="match status" value="1"/>
</dbReference>
<dbReference type="AlphaFoldDB" id="H3NHQ3"/>
<evidence type="ECO:0000313" key="4">
    <source>
        <dbReference type="Proteomes" id="UP000006190"/>
    </source>
</evidence>
<dbReference type="InterPro" id="IPR050190">
    <property type="entry name" value="UPF0213_domain"/>
</dbReference>
<sequence>MATPPEDRTYYFYVLYCKDQTLYAGYTIDLTARLKTHNAGKGAKYTRLAKRRPAQMIYAEQWSTQSQAMAAEYRFKQLSRPQKEAYLQDQGVECLAGQALVLCDCRD</sequence>
<dbReference type="PATRIC" id="fig|883113.3.peg.591"/>
<evidence type="ECO:0000259" key="2">
    <source>
        <dbReference type="PROSITE" id="PS50164"/>
    </source>
</evidence>
<reference evidence="3 4" key="1">
    <citation type="submission" date="2012-01" db="EMBL/GenBank/DDBJ databases">
        <title>The Genome Sequence of Facklamia languida CCUG 37842.</title>
        <authorList>
            <consortium name="The Broad Institute Genome Sequencing Platform"/>
            <person name="Earl A."/>
            <person name="Ward D."/>
            <person name="Feldgarden M."/>
            <person name="Gevers D."/>
            <person name="Huys G."/>
            <person name="Young S.K."/>
            <person name="Zeng Q."/>
            <person name="Gargeya S."/>
            <person name="Fitzgerald M."/>
            <person name="Haas B."/>
            <person name="Abouelleil A."/>
            <person name="Alvarado L."/>
            <person name="Arachchi H.M."/>
            <person name="Berlin A."/>
            <person name="Chapman S.B."/>
            <person name="Gearin G."/>
            <person name="Goldberg J."/>
            <person name="Griggs A."/>
            <person name="Gujja S."/>
            <person name="Hansen M."/>
            <person name="Heiman D."/>
            <person name="Howarth C."/>
            <person name="Larimer J."/>
            <person name="Lui A."/>
            <person name="MacDonald P.J.P."/>
            <person name="McCowen C."/>
            <person name="Montmayeur A."/>
            <person name="Murphy C."/>
            <person name="Neiman D."/>
            <person name="Pearson M."/>
            <person name="Priest M."/>
            <person name="Roberts A."/>
            <person name="Saif S."/>
            <person name="Shea T."/>
            <person name="Sisk P."/>
            <person name="Stolte C."/>
            <person name="Sykes S."/>
            <person name="Wortman J."/>
            <person name="Nusbaum C."/>
            <person name="Birren B."/>
        </authorList>
    </citation>
    <scope>NUCLEOTIDE SEQUENCE [LARGE SCALE GENOMIC DNA]</scope>
    <source>
        <strain evidence="3 4">CCUG 37842</strain>
    </source>
</reference>
<dbReference type="InterPro" id="IPR035901">
    <property type="entry name" value="GIY-YIG_endonuc_sf"/>
</dbReference>
<name>H3NHQ3_9LACT</name>
<dbReference type="Gene3D" id="3.40.1440.10">
    <property type="entry name" value="GIY-YIG endonuclease"/>
    <property type="match status" value="1"/>
</dbReference>
<dbReference type="Pfam" id="PF01541">
    <property type="entry name" value="GIY-YIG"/>
    <property type="match status" value="1"/>
</dbReference>
<comment type="caution">
    <text evidence="3">The sequence shown here is derived from an EMBL/GenBank/DDBJ whole genome shotgun (WGS) entry which is preliminary data.</text>
</comment>
<protein>
    <recommendedName>
        <fullName evidence="2">GIY-YIG domain-containing protein</fullName>
    </recommendedName>
</protein>
<organism evidence="3 4">
    <name type="scientific">Facklamia languida CCUG 37842</name>
    <dbReference type="NCBI Taxonomy" id="883113"/>
    <lineage>
        <taxon>Bacteria</taxon>
        <taxon>Bacillati</taxon>
        <taxon>Bacillota</taxon>
        <taxon>Bacilli</taxon>
        <taxon>Lactobacillales</taxon>
        <taxon>Aerococcaceae</taxon>
        <taxon>Facklamia</taxon>
    </lineage>
</organism>
<proteinExistence type="inferred from homology"/>
<dbReference type="Proteomes" id="UP000006190">
    <property type="component" value="Unassembled WGS sequence"/>
</dbReference>
<dbReference type="HOGENOM" id="CLU_135650_0_3_9"/>
<comment type="similarity">
    <text evidence="1">Belongs to the UPF0213 family.</text>
</comment>
<accession>H3NHQ3</accession>
<dbReference type="PANTHER" id="PTHR34477:SF1">
    <property type="entry name" value="UPF0213 PROTEIN YHBQ"/>
    <property type="match status" value="1"/>
</dbReference>
<gene>
    <name evidence="3" type="ORF">HMPREF9708_00588</name>
</gene>
<evidence type="ECO:0000256" key="1">
    <source>
        <dbReference type="ARBA" id="ARBA00007435"/>
    </source>
</evidence>
<dbReference type="EMBL" id="AGEG01000003">
    <property type="protein sequence ID" value="EHR37959.1"/>
    <property type="molecule type" value="Genomic_DNA"/>
</dbReference>
<dbReference type="STRING" id="883113.HMPREF9708_00588"/>
<dbReference type="SMART" id="SM00465">
    <property type="entry name" value="GIYc"/>
    <property type="match status" value="1"/>
</dbReference>
<evidence type="ECO:0000313" key="3">
    <source>
        <dbReference type="EMBL" id="EHR37959.1"/>
    </source>
</evidence>
<dbReference type="PANTHER" id="PTHR34477">
    <property type="entry name" value="UPF0213 PROTEIN YHBQ"/>
    <property type="match status" value="1"/>
</dbReference>
<dbReference type="OrthoDB" id="9807770at2"/>
<dbReference type="PROSITE" id="PS50164">
    <property type="entry name" value="GIY_YIG"/>
    <property type="match status" value="1"/>
</dbReference>
<dbReference type="eggNOG" id="COG2827">
    <property type="taxonomic scope" value="Bacteria"/>
</dbReference>
<dbReference type="InterPro" id="IPR000305">
    <property type="entry name" value="GIY-YIG_endonuc"/>
</dbReference>